<comment type="caution">
    <text evidence="15">The sequence shown here is derived from an EMBL/GenBank/DDBJ whole genome shotgun (WGS) entry which is preliminary data.</text>
</comment>
<keyword evidence="4" id="KW-0217">Developmental protein</keyword>
<dbReference type="GO" id="GO:0003677">
    <property type="term" value="F:DNA binding"/>
    <property type="evidence" value="ECO:0007669"/>
    <property type="project" value="UniProtKB-KW"/>
</dbReference>
<evidence type="ECO:0000256" key="2">
    <source>
        <dbReference type="ARBA" id="ARBA00007354"/>
    </source>
</evidence>
<evidence type="ECO:0000313" key="15">
    <source>
        <dbReference type="EMBL" id="PVD34946.1"/>
    </source>
</evidence>
<feature type="compositionally biased region" description="Polar residues" evidence="13">
    <location>
        <begin position="302"/>
        <end position="326"/>
    </location>
</feature>
<evidence type="ECO:0000256" key="8">
    <source>
        <dbReference type="ARBA" id="ARBA00023125"/>
    </source>
</evidence>
<comment type="similarity">
    <text evidence="2">Belongs to the AF4 family.</text>
</comment>
<dbReference type="InterPro" id="IPR007797">
    <property type="entry name" value="AF4/FMR2"/>
</dbReference>
<dbReference type="STRING" id="400727.A0A2T7PND8"/>
<feature type="compositionally biased region" description="Polar residues" evidence="13">
    <location>
        <begin position="1144"/>
        <end position="1173"/>
    </location>
</feature>
<dbReference type="AlphaFoldDB" id="A0A2T7PND8"/>
<feature type="compositionally biased region" description="Polar residues" evidence="13">
    <location>
        <begin position="173"/>
        <end position="195"/>
    </location>
</feature>
<feature type="region of interest" description="Disordered" evidence="13">
    <location>
        <begin position="1"/>
        <end position="52"/>
    </location>
</feature>
<dbReference type="GO" id="GO:0010468">
    <property type="term" value="P:regulation of gene expression"/>
    <property type="evidence" value="ECO:0007669"/>
    <property type="project" value="InterPro"/>
</dbReference>
<feature type="compositionally biased region" description="Basic and acidic residues" evidence="13">
    <location>
        <begin position="40"/>
        <end position="52"/>
    </location>
</feature>
<evidence type="ECO:0000256" key="6">
    <source>
        <dbReference type="ARBA" id="ARBA00022788"/>
    </source>
</evidence>
<feature type="region of interest" description="Disordered" evidence="13">
    <location>
        <begin position="1105"/>
        <end position="1173"/>
    </location>
</feature>
<feature type="compositionally biased region" description="Low complexity" evidence="13">
    <location>
        <begin position="388"/>
        <end position="419"/>
    </location>
</feature>
<keyword evidence="8" id="KW-0238">DNA-binding</keyword>
<evidence type="ECO:0000259" key="14">
    <source>
        <dbReference type="Pfam" id="PF18876"/>
    </source>
</evidence>
<feature type="compositionally biased region" description="Basic and acidic residues" evidence="13">
    <location>
        <begin position="846"/>
        <end position="855"/>
    </location>
</feature>
<dbReference type="OrthoDB" id="6382204at2759"/>
<feature type="compositionally biased region" description="Low complexity" evidence="13">
    <location>
        <begin position="254"/>
        <end position="266"/>
    </location>
</feature>
<reference evidence="15 16" key="1">
    <citation type="submission" date="2018-04" db="EMBL/GenBank/DDBJ databases">
        <title>The genome of golden apple snail Pomacea canaliculata provides insight into stress tolerance and invasive adaptation.</title>
        <authorList>
            <person name="Liu C."/>
            <person name="Liu B."/>
            <person name="Ren Y."/>
            <person name="Zhang Y."/>
            <person name="Wang H."/>
            <person name="Li S."/>
            <person name="Jiang F."/>
            <person name="Yin L."/>
            <person name="Zhang G."/>
            <person name="Qian W."/>
            <person name="Fan W."/>
        </authorList>
    </citation>
    <scope>NUCLEOTIDE SEQUENCE [LARGE SCALE GENOMIC DNA]</scope>
    <source>
        <strain evidence="15">SZHN2017</strain>
        <tissue evidence="15">Muscle</tissue>
    </source>
</reference>
<evidence type="ECO:0000313" key="16">
    <source>
        <dbReference type="Proteomes" id="UP000245119"/>
    </source>
</evidence>
<accession>A0A2T7PND8</accession>
<feature type="compositionally biased region" description="Basic and acidic residues" evidence="13">
    <location>
        <begin position="120"/>
        <end position="141"/>
    </location>
</feature>
<dbReference type="Gene3D" id="6.10.250.2670">
    <property type="match status" value="1"/>
</dbReference>
<keyword evidence="6" id="KW-0562">Pair-rule protein</keyword>
<protein>
    <recommendedName>
        <fullName evidence="3">AF4/FMR2 family member lilli</fullName>
    </recommendedName>
    <alternativeName>
        <fullName evidence="12">Protein lilliputian</fullName>
    </alternativeName>
</protein>
<dbReference type="GO" id="GO:0032783">
    <property type="term" value="C:super elongation complex"/>
    <property type="evidence" value="ECO:0007669"/>
    <property type="project" value="TreeGrafter"/>
</dbReference>
<feature type="region of interest" description="Disordered" evidence="13">
    <location>
        <begin position="777"/>
        <end position="920"/>
    </location>
</feature>
<gene>
    <name evidence="15" type="ORF">C0Q70_06227</name>
</gene>
<keyword evidence="5" id="KW-0597">Phosphoprotein</keyword>
<feature type="region of interest" description="Disordered" evidence="13">
    <location>
        <begin position="94"/>
        <end position="606"/>
    </location>
</feature>
<evidence type="ECO:0000256" key="11">
    <source>
        <dbReference type="ARBA" id="ARBA00024653"/>
    </source>
</evidence>
<feature type="compositionally biased region" description="Acidic residues" evidence="13">
    <location>
        <begin position="358"/>
        <end position="370"/>
    </location>
</feature>
<comment type="function">
    <text evidence="11">Has a role in transcriptional regulation. Acts in parallel with the Ras/MAPK and the PI3K/PKB pathways in the control of cell identity and cellular growth. Essential for regulation of the cytoskeleton and cell growth but not for cell proliferation or growth rate. Required specifically for the microtubule-based basal transport of lipid droplets. Plays a partially redundant function downstream of Raf in cell fate specification in the developing eye. Pair-rule protein that regulates embryonic cellularization, gastrulation and segmentation.</text>
</comment>
<feature type="compositionally biased region" description="Polar residues" evidence="13">
    <location>
        <begin position="562"/>
        <end position="582"/>
    </location>
</feature>
<feature type="compositionally biased region" description="Polar residues" evidence="13">
    <location>
        <begin position="1105"/>
        <end position="1126"/>
    </location>
</feature>
<organism evidence="15 16">
    <name type="scientific">Pomacea canaliculata</name>
    <name type="common">Golden apple snail</name>
    <dbReference type="NCBI Taxonomy" id="400727"/>
    <lineage>
        <taxon>Eukaryota</taxon>
        <taxon>Metazoa</taxon>
        <taxon>Spiralia</taxon>
        <taxon>Lophotrochozoa</taxon>
        <taxon>Mollusca</taxon>
        <taxon>Gastropoda</taxon>
        <taxon>Caenogastropoda</taxon>
        <taxon>Architaenioglossa</taxon>
        <taxon>Ampullarioidea</taxon>
        <taxon>Ampullariidae</taxon>
        <taxon>Pomacea</taxon>
    </lineage>
</organism>
<feature type="domain" description="AF4/FMR2 C-terminal homology" evidence="14">
    <location>
        <begin position="974"/>
        <end position="1245"/>
    </location>
</feature>
<dbReference type="GO" id="GO:0007366">
    <property type="term" value="P:periodic partitioning by pair rule gene"/>
    <property type="evidence" value="ECO:0007669"/>
    <property type="project" value="UniProtKB-KW"/>
</dbReference>
<feature type="region of interest" description="Disordered" evidence="13">
    <location>
        <begin position="640"/>
        <end position="690"/>
    </location>
</feature>
<keyword evidence="16" id="KW-1185">Reference proteome</keyword>
<keyword evidence="10" id="KW-0539">Nucleus</keyword>
<dbReference type="Proteomes" id="UP000245119">
    <property type="component" value="Linkage Group LG3"/>
</dbReference>
<evidence type="ECO:0000256" key="13">
    <source>
        <dbReference type="SAM" id="MobiDB-lite"/>
    </source>
</evidence>
<evidence type="ECO:0000256" key="9">
    <source>
        <dbReference type="ARBA" id="ARBA00023163"/>
    </source>
</evidence>
<evidence type="ECO:0000256" key="7">
    <source>
        <dbReference type="ARBA" id="ARBA00023015"/>
    </source>
</evidence>
<evidence type="ECO:0000256" key="10">
    <source>
        <dbReference type="ARBA" id="ARBA00023242"/>
    </source>
</evidence>
<feature type="compositionally biased region" description="Basic and acidic residues" evidence="13">
    <location>
        <begin position="882"/>
        <end position="898"/>
    </location>
</feature>
<keyword evidence="9" id="KW-0804">Transcription</keyword>
<feature type="compositionally biased region" description="Basic and acidic residues" evidence="13">
    <location>
        <begin position="244"/>
        <end position="253"/>
    </location>
</feature>
<feature type="compositionally biased region" description="Basic and acidic residues" evidence="13">
    <location>
        <begin position="435"/>
        <end position="447"/>
    </location>
</feature>
<name>A0A2T7PND8_POMCA</name>
<feature type="compositionally biased region" description="Polar residues" evidence="13">
    <location>
        <begin position="467"/>
        <end position="485"/>
    </location>
</feature>
<feature type="region of interest" description="Disordered" evidence="13">
    <location>
        <begin position="704"/>
        <end position="738"/>
    </location>
</feature>
<feature type="compositionally biased region" description="Acidic residues" evidence="13">
    <location>
        <begin position="420"/>
        <end position="434"/>
    </location>
</feature>
<feature type="compositionally biased region" description="Basic and acidic residues" evidence="13">
    <location>
        <begin position="7"/>
        <end position="18"/>
    </location>
</feature>
<feature type="compositionally biased region" description="Polar residues" evidence="13">
    <location>
        <begin position="831"/>
        <end position="841"/>
    </location>
</feature>
<dbReference type="PANTHER" id="PTHR10528">
    <property type="entry name" value="AF4/FMR2 FAMILY MEMBER"/>
    <property type="match status" value="1"/>
</dbReference>
<evidence type="ECO:0000256" key="4">
    <source>
        <dbReference type="ARBA" id="ARBA00022473"/>
    </source>
</evidence>
<evidence type="ECO:0000256" key="5">
    <source>
        <dbReference type="ARBA" id="ARBA00022553"/>
    </source>
</evidence>
<sequence length="1250" mass="135973">MASISRTDVERRKEEAQRLRANQASMSQADAVPEEPLFEAPRKIEKTQRDHSARKIKEILGSWDKFQWGSEKSIQRPPNDTKALAVSRAATLAVAPSRALHSSEPTSMQPAQSLHHAHRLNGEHKKDPGSSRRGDFSELGHAHKSKGHQGSSKPGAEDGHKSEALVVPHEISGSHSNKSTNNVNNVASATQNPKSPSDGLQGALKSKVRPSYSPLKGHVSGQHSAYRVFPDPHQNKVPASHRSKTAEPAKAAEKAAATSHSSSTSPYHGAHRMVGLNHTSPVACTPPSHRSPPQRQLLEDALNQSASNLQGPTRPNLTVQIKQMNVGNKMKREDVLSTELEQAQVGPKVLSKTTSFLEDLDVSEDSDEEDEKPREVMTNAMTKKEESAGPASSNSSSDDSSSESDSSSEGGSESDSSASEPEDVPDDEKEEGEIREDTKKEIARDETSSPSKENSQSGWRLERFMPTNKQSSPATRTNTENSVTKASGKGDVEKTKSSQRKIGEIGPSITMPFTPHEDLSRPFEQGSSESVSAQREFKETSSSVGPETGKPWMLAFKPPCDESSSLQSSRNIKMSESTTSELQHGERKRKSSSESEVDIESITPEPKVFAASQASINKLAKQLESVSKSLFGTPDNVCVGGNGSLNVPLKNKNVPRKNSARSNKAERKILSAPDTASAKSSMKPPNDSSSHIANIFRETTEDFKFKPLSPIESSTTPQRKEKEGDQWGQQTPLHIPTATCGKPSIIVRIPLSSLSNCSRLHLSANPVASQGKTLIGRHEPQSTADSSHNAAGVSMSQGATKCIERSSQDQSETSGVGKAAEAQVTPIPPSFTDSSPSNVSTVKRKRELDGREAAKKQKSSNNSSSKSMGRAPSEAIENGVSHADEPSKGSKKVPERRNSASSTSSRSSHKSSKKLKSDSLETKMKVHELEQQSKETQNLPFISYASHTPAESLSGVVCGSKAERKAEADPLLLLEDDRLEVPDFYIQKAKELKHEADKKMEKSAKLVPYVKSILYFILWGHTMEKQNNNEPRRIFTMYADTNSLLQYVSRCRSTANRDPDIAEREAKLSVLILRMQSLLCLKLYNLKKAEAMKFKQIIDHDTNKASSTMKISSHAPSPHQNSWNKNSTGTPSPMSPTPSPTCSIGSVGSQGSCEQGSSKLTNGVTGAASMSSPGMVTVPQRIHTVTQKYVTVVSYLVQCHDLWDQSVDEARPYKDFFSNMDNRCGPLSLHSSMLHLVRYVCTALKEVVGS</sequence>
<comment type="subcellular location">
    <subcellularLocation>
        <location evidence="1">Nucleus</location>
    </subcellularLocation>
</comment>
<evidence type="ECO:0000256" key="3">
    <source>
        <dbReference type="ARBA" id="ARBA00021888"/>
    </source>
</evidence>
<feature type="compositionally biased region" description="Polar residues" evidence="13">
    <location>
        <begin position="448"/>
        <end position="458"/>
    </location>
</feature>
<dbReference type="PANTHER" id="PTHR10528:SF17">
    <property type="entry name" value="AF4_FMR2 FAMILY MEMBER LILLI"/>
    <property type="match status" value="1"/>
</dbReference>
<feature type="compositionally biased region" description="Polar residues" evidence="13">
    <location>
        <begin position="103"/>
        <end position="112"/>
    </location>
</feature>
<dbReference type="EMBL" id="PZQS01000003">
    <property type="protein sequence ID" value="PVD34946.1"/>
    <property type="molecule type" value="Genomic_DNA"/>
</dbReference>
<dbReference type="InterPro" id="IPR043640">
    <property type="entry name" value="AF4/FMR2_CHD"/>
</dbReference>
<keyword evidence="7" id="KW-0805">Transcription regulation</keyword>
<proteinExistence type="inferred from homology"/>
<evidence type="ECO:0000256" key="12">
    <source>
        <dbReference type="ARBA" id="ARBA00032149"/>
    </source>
</evidence>
<feature type="compositionally biased region" description="Polar residues" evidence="13">
    <location>
        <begin position="781"/>
        <end position="799"/>
    </location>
</feature>
<evidence type="ECO:0000256" key="1">
    <source>
        <dbReference type="ARBA" id="ARBA00004123"/>
    </source>
</evidence>
<dbReference type="Pfam" id="PF18876">
    <property type="entry name" value="AFF4_CHD"/>
    <property type="match status" value="1"/>
</dbReference>